<protein>
    <submittedName>
        <fullName evidence="1">Uncharacterized protein</fullName>
    </submittedName>
</protein>
<name>A0A5P8NYW4_9BACT</name>
<dbReference type="Proteomes" id="UP000326944">
    <property type="component" value="Chromosome"/>
</dbReference>
<dbReference type="RefSeq" id="WP_152306565.1">
    <property type="nucleotide sequence ID" value="NZ_CP043617.1"/>
</dbReference>
<keyword evidence="2" id="KW-1185">Reference proteome</keyword>
<evidence type="ECO:0000313" key="2">
    <source>
        <dbReference type="Proteomes" id="UP000326944"/>
    </source>
</evidence>
<reference evidence="1 2" key="1">
    <citation type="submission" date="2019-09" db="EMBL/GenBank/DDBJ databases">
        <title>Sulfurimonas gotlandica sp. nov., a chemoautotrophic and psychrotolerant epsilonproteobacterium isolated from a pelagic redoxcline, and an emended description of the genus Sulfurimonas.</title>
        <authorList>
            <person name="Wang S."/>
            <person name="Jiang L."/>
            <person name="Shao S."/>
        </authorList>
    </citation>
    <scope>NUCLEOTIDE SEQUENCE [LARGE SCALE GENOMIC DNA]</scope>
    <source>
        <strain evidence="1 2">GYSZ_1</strain>
    </source>
</reference>
<evidence type="ECO:0000313" key="1">
    <source>
        <dbReference type="EMBL" id="QFR48622.1"/>
    </source>
</evidence>
<proteinExistence type="predicted"/>
<sequence>MNSALDRLKNLTNKISSYEKVRKDNLSELRILFKDIGICEKVDLFEDIFEFKAINLSGASLLEESLGEIKKGKYLQILAIAYDKEASVKSKNISLGYYGKSENVDKELKDKIVEFIIRYRFEKSFMTLEHYNGMLSTFKKNEDE</sequence>
<dbReference type="AlphaFoldDB" id="A0A5P8NYW4"/>
<dbReference type="KEGG" id="sulg:FJR48_02320"/>
<accession>A0A5P8NYW4</accession>
<dbReference type="EMBL" id="CP043617">
    <property type="protein sequence ID" value="QFR48622.1"/>
    <property type="molecule type" value="Genomic_DNA"/>
</dbReference>
<gene>
    <name evidence="1" type="ORF">FJR48_02320</name>
</gene>
<dbReference type="OrthoDB" id="5372744at2"/>
<organism evidence="1 2">
    <name type="scientific">Sulfurimonas lithotrophica</name>
    <dbReference type="NCBI Taxonomy" id="2590022"/>
    <lineage>
        <taxon>Bacteria</taxon>
        <taxon>Pseudomonadati</taxon>
        <taxon>Campylobacterota</taxon>
        <taxon>Epsilonproteobacteria</taxon>
        <taxon>Campylobacterales</taxon>
        <taxon>Sulfurimonadaceae</taxon>
        <taxon>Sulfurimonas</taxon>
    </lineage>
</organism>